<dbReference type="InParanoid" id="A0A0H2RSA1"/>
<keyword evidence="3" id="KW-1185">Reference proteome</keyword>
<dbReference type="OrthoDB" id="2497682at2759"/>
<evidence type="ECO:0000256" key="1">
    <source>
        <dbReference type="SAM" id="SignalP"/>
    </source>
</evidence>
<dbReference type="AlphaFoldDB" id="A0A0H2RSA1"/>
<evidence type="ECO:0000313" key="3">
    <source>
        <dbReference type="Proteomes" id="UP000053477"/>
    </source>
</evidence>
<dbReference type="EMBL" id="KQ085943">
    <property type="protein sequence ID" value="KLO14442.1"/>
    <property type="molecule type" value="Genomic_DNA"/>
</dbReference>
<protein>
    <submittedName>
        <fullName evidence="2">Uncharacterized protein</fullName>
    </submittedName>
</protein>
<accession>A0A0H2RSA1</accession>
<dbReference type="Proteomes" id="UP000053477">
    <property type="component" value="Unassembled WGS sequence"/>
</dbReference>
<reference evidence="2 3" key="1">
    <citation type="submission" date="2015-04" db="EMBL/GenBank/DDBJ databases">
        <title>Complete genome sequence of Schizopora paradoxa KUC8140, a cosmopolitan wood degrader in East Asia.</title>
        <authorList>
            <consortium name="DOE Joint Genome Institute"/>
            <person name="Min B."/>
            <person name="Park H."/>
            <person name="Jang Y."/>
            <person name="Kim J.-J."/>
            <person name="Kim K.H."/>
            <person name="Pangilinan J."/>
            <person name="Lipzen A."/>
            <person name="Riley R."/>
            <person name="Grigoriev I.V."/>
            <person name="Spatafora J.W."/>
            <person name="Choi I.-G."/>
        </authorList>
    </citation>
    <scope>NUCLEOTIDE SEQUENCE [LARGE SCALE GENOMIC DNA]</scope>
    <source>
        <strain evidence="2 3">KUC8140</strain>
    </source>
</reference>
<feature type="chain" id="PRO_5005201959" evidence="1">
    <location>
        <begin position="31"/>
        <end position="281"/>
    </location>
</feature>
<name>A0A0H2RSA1_9AGAM</name>
<gene>
    <name evidence="2" type="ORF">SCHPADRAFT_903258</name>
</gene>
<keyword evidence="1" id="KW-0732">Signal</keyword>
<evidence type="ECO:0000313" key="2">
    <source>
        <dbReference type="EMBL" id="KLO14442.1"/>
    </source>
</evidence>
<sequence length="281" mass="30036">MFFFAQSGLSLGSGILLATILATSNVLATASPKAAPAPYYAPDYNARFIPHHAAPVVHHNKFVKRLDSPQAQASPSTKLSYTPRAYTSVHRSALRRALSSYHKHIHNRDVVSDFESLLNGFSNGRSDAQDNERALKALAEQSGVASSDDDGFQQNAATQATGLHSIMSKVDNLLKQMGGNDNGLANYDNNSKLETLIKDLINANKNALTSLNLMIYNIPTLGPVLGPIVYDIKCIIEDILDLTENLTDGLLNALGPGFTGLLGQANAINCASGMKALGLCI</sequence>
<proteinExistence type="predicted"/>
<feature type="signal peptide" evidence="1">
    <location>
        <begin position="1"/>
        <end position="30"/>
    </location>
</feature>
<organism evidence="2 3">
    <name type="scientific">Schizopora paradoxa</name>
    <dbReference type="NCBI Taxonomy" id="27342"/>
    <lineage>
        <taxon>Eukaryota</taxon>
        <taxon>Fungi</taxon>
        <taxon>Dikarya</taxon>
        <taxon>Basidiomycota</taxon>
        <taxon>Agaricomycotina</taxon>
        <taxon>Agaricomycetes</taxon>
        <taxon>Hymenochaetales</taxon>
        <taxon>Schizoporaceae</taxon>
        <taxon>Schizopora</taxon>
    </lineage>
</organism>